<keyword evidence="1" id="KW-0472">Membrane</keyword>
<organism evidence="3 4">
    <name type="scientific">Microbacterium halimionae</name>
    <dbReference type="NCBI Taxonomy" id="1526413"/>
    <lineage>
        <taxon>Bacteria</taxon>
        <taxon>Bacillati</taxon>
        <taxon>Actinomycetota</taxon>
        <taxon>Actinomycetes</taxon>
        <taxon>Micrococcales</taxon>
        <taxon>Microbacteriaceae</taxon>
        <taxon>Microbacterium</taxon>
    </lineage>
</organism>
<keyword evidence="4" id="KW-1185">Reference proteome</keyword>
<proteinExistence type="predicted"/>
<keyword evidence="1" id="KW-0812">Transmembrane</keyword>
<dbReference type="Pfam" id="PF13399">
    <property type="entry name" value="LytR_C"/>
    <property type="match status" value="1"/>
</dbReference>
<dbReference type="EMBL" id="JACGWY010000001">
    <property type="protein sequence ID" value="MBA8815655.1"/>
    <property type="molecule type" value="Genomic_DNA"/>
</dbReference>
<evidence type="ECO:0000313" key="3">
    <source>
        <dbReference type="EMBL" id="MBA8815655.1"/>
    </source>
</evidence>
<protein>
    <recommendedName>
        <fullName evidence="2">LytR/CpsA/Psr regulator C-terminal domain-containing protein</fullName>
    </recommendedName>
</protein>
<evidence type="ECO:0000256" key="1">
    <source>
        <dbReference type="SAM" id="Phobius"/>
    </source>
</evidence>
<dbReference type="InterPro" id="IPR027381">
    <property type="entry name" value="LytR/CpsA/Psr_C"/>
</dbReference>
<evidence type="ECO:0000313" key="4">
    <source>
        <dbReference type="Proteomes" id="UP000526083"/>
    </source>
</evidence>
<keyword evidence="1" id="KW-1133">Transmembrane helix</keyword>
<comment type="caution">
    <text evidence="3">The sequence shown here is derived from an EMBL/GenBank/DDBJ whole genome shotgun (WGS) entry which is preliminary data.</text>
</comment>
<feature type="transmembrane region" description="Helical" evidence="1">
    <location>
        <begin position="34"/>
        <end position="58"/>
    </location>
</feature>
<evidence type="ECO:0000259" key="2">
    <source>
        <dbReference type="Pfam" id="PF13399"/>
    </source>
</evidence>
<dbReference type="RefSeq" id="WP_167048617.1">
    <property type="nucleotide sequence ID" value="NZ_JAAOZB010000002.1"/>
</dbReference>
<dbReference type="Proteomes" id="UP000526083">
    <property type="component" value="Unassembled WGS sequence"/>
</dbReference>
<reference evidence="3 4" key="1">
    <citation type="submission" date="2020-07" db="EMBL/GenBank/DDBJ databases">
        <title>Sequencing the genomes of 1000 actinobacteria strains.</title>
        <authorList>
            <person name="Klenk H.-P."/>
        </authorList>
    </citation>
    <scope>NUCLEOTIDE SEQUENCE [LARGE SCALE GENOMIC DNA]</scope>
    <source>
        <strain evidence="3 4">DSM 27576</strain>
    </source>
</reference>
<gene>
    <name evidence="3" type="ORF">FHX48_000707</name>
</gene>
<dbReference type="Gene3D" id="3.30.70.2390">
    <property type="match status" value="1"/>
</dbReference>
<name>A0A7W3PKM9_9MICO</name>
<accession>A0A7W3PKM9</accession>
<dbReference type="AlphaFoldDB" id="A0A7W3PKM9"/>
<sequence length="196" mass="20822">MPRTPISRDRFDDLPEGIDRVGAHRAENPRMRGWLVLTWAIIATVVLTVVGIFGSMIVSGRIDLFPTSAPTVSQSPGIEPVIDASYTVLVLNATGESGLGNVVRDEIIAANVGWTGDTVLAANAASTDFEQTTVFYPYPEDEAAALGLAELLGDVPVAQSEAYLQVEQPEDGSQIRQLTVVIGADRATTEENAPAS</sequence>
<feature type="domain" description="LytR/CpsA/Psr regulator C-terminal" evidence="2">
    <location>
        <begin position="86"/>
        <end position="185"/>
    </location>
</feature>